<feature type="region of interest" description="Disordered" evidence="1">
    <location>
        <begin position="38"/>
        <end position="60"/>
    </location>
</feature>
<gene>
    <name evidence="2" type="ORF">CHARACLAT_033625</name>
</gene>
<protein>
    <submittedName>
        <fullName evidence="2">Uncharacterized protein</fullName>
    </submittedName>
</protein>
<proteinExistence type="predicted"/>
<feature type="region of interest" description="Disordered" evidence="1">
    <location>
        <begin position="73"/>
        <end position="94"/>
    </location>
</feature>
<feature type="non-terminal residue" evidence="2">
    <location>
        <position position="1"/>
    </location>
</feature>
<reference evidence="2 3" key="1">
    <citation type="submission" date="2021-06" db="EMBL/GenBank/DDBJ databases">
        <authorList>
            <person name="Palmer J.M."/>
        </authorList>
    </citation>
    <scope>NUCLEOTIDE SEQUENCE [LARGE SCALE GENOMIC DNA]</scope>
    <source>
        <strain evidence="2 3">CL_MEX2019</strain>
        <tissue evidence="2">Muscle</tissue>
    </source>
</reference>
<evidence type="ECO:0000313" key="3">
    <source>
        <dbReference type="Proteomes" id="UP001352852"/>
    </source>
</evidence>
<evidence type="ECO:0000313" key="2">
    <source>
        <dbReference type="EMBL" id="MED6279360.1"/>
    </source>
</evidence>
<comment type="caution">
    <text evidence="2">The sequence shown here is derived from an EMBL/GenBank/DDBJ whole genome shotgun (WGS) entry which is preliminary data.</text>
</comment>
<name>A0ABU7DZJ3_9TELE</name>
<sequence>PGCANLFKTALANSNFMFFRQSPCMQGIVKIARREKKERDQSLHLLTPQSRDPGGRVPFNKKRDKTHLLLLWAPNHSHPGPSLEERPQTSPCRELPVRATNIWERCGQISEPK</sequence>
<evidence type="ECO:0000256" key="1">
    <source>
        <dbReference type="SAM" id="MobiDB-lite"/>
    </source>
</evidence>
<accession>A0ABU7DZJ3</accession>
<keyword evidence="3" id="KW-1185">Reference proteome</keyword>
<dbReference type="EMBL" id="JAHUTJ010040541">
    <property type="protein sequence ID" value="MED6279360.1"/>
    <property type="molecule type" value="Genomic_DNA"/>
</dbReference>
<dbReference type="Proteomes" id="UP001352852">
    <property type="component" value="Unassembled WGS sequence"/>
</dbReference>
<organism evidence="2 3">
    <name type="scientific">Characodon lateralis</name>
    <dbReference type="NCBI Taxonomy" id="208331"/>
    <lineage>
        <taxon>Eukaryota</taxon>
        <taxon>Metazoa</taxon>
        <taxon>Chordata</taxon>
        <taxon>Craniata</taxon>
        <taxon>Vertebrata</taxon>
        <taxon>Euteleostomi</taxon>
        <taxon>Actinopterygii</taxon>
        <taxon>Neopterygii</taxon>
        <taxon>Teleostei</taxon>
        <taxon>Neoteleostei</taxon>
        <taxon>Acanthomorphata</taxon>
        <taxon>Ovalentaria</taxon>
        <taxon>Atherinomorphae</taxon>
        <taxon>Cyprinodontiformes</taxon>
        <taxon>Goodeidae</taxon>
        <taxon>Characodon</taxon>
    </lineage>
</organism>